<name>A0AAE0M9B8_9PEZI</name>
<reference evidence="2" key="1">
    <citation type="journal article" date="2023" name="Mol. Phylogenet. Evol.">
        <title>Genome-scale phylogeny and comparative genomics of the fungal order Sordariales.</title>
        <authorList>
            <person name="Hensen N."/>
            <person name="Bonometti L."/>
            <person name="Westerberg I."/>
            <person name="Brannstrom I.O."/>
            <person name="Guillou S."/>
            <person name="Cros-Aarteil S."/>
            <person name="Calhoun S."/>
            <person name="Haridas S."/>
            <person name="Kuo A."/>
            <person name="Mondo S."/>
            <person name="Pangilinan J."/>
            <person name="Riley R."/>
            <person name="LaButti K."/>
            <person name="Andreopoulos B."/>
            <person name="Lipzen A."/>
            <person name="Chen C."/>
            <person name="Yan M."/>
            <person name="Daum C."/>
            <person name="Ng V."/>
            <person name="Clum A."/>
            <person name="Steindorff A."/>
            <person name="Ohm R.A."/>
            <person name="Martin F."/>
            <person name="Silar P."/>
            <person name="Natvig D.O."/>
            <person name="Lalanne C."/>
            <person name="Gautier V."/>
            <person name="Ament-Velasquez S.L."/>
            <person name="Kruys A."/>
            <person name="Hutchinson M.I."/>
            <person name="Powell A.J."/>
            <person name="Barry K."/>
            <person name="Miller A.N."/>
            <person name="Grigoriev I.V."/>
            <person name="Debuchy R."/>
            <person name="Gladieux P."/>
            <person name="Hiltunen Thoren M."/>
            <person name="Johannesson H."/>
        </authorList>
    </citation>
    <scope>NUCLEOTIDE SEQUENCE</scope>
    <source>
        <strain evidence="2">SMH4131-1</strain>
    </source>
</reference>
<feature type="region of interest" description="Disordered" evidence="1">
    <location>
        <begin position="28"/>
        <end position="165"/>
    </location>
</feature>
<reference evidence="2" key="2">
    <citation type="submission" date="2023-06" db="EMBL/GenBank/DDBJ databases">
        <authorList>
            <consortium name="Lawrence Berkeley National Laboratory"/>
            <person name="Haridas S."/>
            <person name="Hensen N."/>
            <person name="Bonometti L."/>
            <person name="Westerberg I."/>
            <person name="Brannstrom I.O."/>
            <person name="Guillou S."/>
            <person name="Cros-Aarteil S."/>
            <person name="Calhoun S."/>
            <person name="Kuo A."/>
            <person name="Mondo S."/>
            <person name="Pangilinan J."/>
            <person name="Riley R."/>
            <person name="Labutti K."/>
            <person name="Andreopoulos B."/>
            <person name="Lipzen A."/>
            <person name="Chen C."/>
            <person name="Yanf M."/>
            <person name="Daum C."/>
            <person name="Ng V."/>
            <person name="Clum A."/>
            <person name="Steindorff A."/>
            <person name="Ohm R."/>
            <person name="Martin F."/>
            <person name="Silar P."/>
            <person name="Natvig D."/>
            <person name="Lalanne C."/>
            <person name="Gautier V."/>
            <person name="Ament-Velasquez S.L."/>
            <person name="Kruys A."/>
            <person name="Hutchinson M.I."/>
            <person name="Powell A.J."/>
            <person name="Barry K."/>
            <person name="Miller A.N."/>
            <person name="Grigoriev I.V."/>
            <person name="Debuchy R."/>
            <person name="Gladieux P."/>
            <person name="Thoren M.H."/>
            <person name="Johannesson H."/>
        </authorList>
    </citation>
    <scope>NUCLEOTIDE SEQUENCE</scope>
    <source>
        <strain evidence="2">SMH4131-1</strain>
    </source>
</reference>
<comment type="caution">
    <text evidence="2">The sequence shown here is derived from an EMBL/GenBank/DDBJ whole genome shotgun (WGS) entry which is preliminary data.</text>
</comment>
<organism evidence="2 3">
    <name type="scientific">Cercophora scortea</name>
    <dbReference type="NCBI Taxonomy" id="314031"/>
    <lineage>
        <taxon>Eukaryota</taxon>
        <taxon>Fungi</taxon>
        <taxon>Dikarya</taxon>
        <taxon>Ascomycota</taxon>
        <taxon>Pezizomycotina</taxon>
        <taxon>Sordariomycetes</taxon>
        <taxon>Sordariomycetidae</taxon>
        <taxon>Sordariales</taxon>
        <taxon>Lasiosphaeriaceae</taxon>
        <taxon>Cercophora</taxon>
    </lineage>
</organism>
<proteinExistence type="predicted"/>
<gene>
    <name evidence="2" type="ORF">B0T19DRAFT_462836</name>
</gene>
<dbReference type="AlphaFoldDB" id="A0AAE0M9B8"/>
<evidence type="ECO:0000313" key="3">
    <source>
        <dbReference type="Proteomes" id="UP001286456"/>
    </source>
</evidence>
<evidence type="ECO:0000313" key="2">
    <source>
        <dbReference type="EMBL" id="KAK3323313.1"/>
    </source>
</evidence>
<protein>
    <submittedName>
        <fullName evidence="2">Uncharacterized protein</fullName>
    </submittedName>
</protein>
<evidence type="ECO:0000256" key="1">
    <source>
        <dbReference type="SAM" id="MobiDB-lite"/>
    </source>
</evidence>
<dbReference type="Proteomes" id="UP001286456">
    <property type="component" value="Unassembled WGS sequence"/>
</dbReference>
<feature type="compositionally biased region" description="Low complexity" evidence="1">
    <location>
        <begin position="54"/>
        <end position="67"/>
    </location>
</feature>
<feature type="compositionally biased region" description="Gly residues" evidence="1">
    <location>
        <begin position="80"/>
        <end position="89"/>
    </location>
</feature>
<keyword evidence="3" id="KW-1185">Reference proteome</keyword>
<sequence>MNHLVRVPRALTTILRPKTHIPLAVRTYATSAPKSSEKPSAQSGGSRSKDYAESHSPSSQSSSSPAPTEGLIPDSLSEGGAKGRTGGGKPLHSSHDPPAKPKVHNASVGADKKLTAEQQAEVDAHNAAFENKPDKAQAAAGDKVDKGFWSGRGSREGVKEGGGGE</sequence>
<feature type="compositionally biased region" description="Polar residues" evidence="1">
    <location>
        <begin position="28"/>
        <end position="46"/>
    </location>
</feature>
<accession>A0AAE0M9B8</accession>
<dbReference type="EMBL" id="JAUEPO010000004">
    <property type="protein sequence ID" value="KAK3323313.1"/>
    <property type="molecule type" value="Genomic_DNA"/>
</dbReference>